<dbReference type="AlphaFoldDB" id="A0A381XU07"/>
<dbReference type="Gene3D" id="3.40.50.1240">
    <property type="entry name" value="Phosphoglycerate mutase-like"/>
    <property type="match status" value="1"/>
</dbReference>
<evidence type="ECO:0000313" key="2">
    <source>
        <dbReference type="EMBL" id="SVA68254.1"/>
    </source>
</evidence>
<feature type="non-terminal residue" evidence="2">
    <location>
        <position position="190"/>
    </location>
</feature>
<gene>
    <name evidence="2" type="ORF">METZ01_LOCUS121108</name>
</gene>
<evidence type="ECO:0008006" key="3">
    <source>
        <dbReference type="Google" id="ProtNLM"/>
    </source>
</evidence>
<dbReference type="EMBL" id="UINC01016385">
    <property type="protein sequence ID" value="SVA68254.1"/>
    <property type="molecule type" value="Genomic_DNA"/>
</dbReference>
<sequence>MTRLYLLRHGSTKSNRDGRYMGRSEEGLSGDGRWEVRQLAQRLASNELTAVYSSPLQRAKETAQIVAQPHRLSTAIAPDFNELDLSRWAGLTATEIAAQDPKAWDIWCNDPISLSISGIESFVELQGRIRKGLDQITANHPRGNVAVVTHDGIIRIAVLSALGIPLDHYRAISVSNAGMTILDIDSARTY</sequence>
<dbReference type="SUPFAM" id="SSF53254">
    <property type="entry name" value="Phosphoglycerate mutase-like"/>
    <property type="match status" value="1"/>
</dbReference>
<dbReference type="PIRSF" id="PIRSF000709">
    <property type="entry name" value="6PFK_2-Ptase"/>
    <property type="match status" value="1"/>
</dbReference>
<evidence type="ECO:0000256" key="1">
    <source>
        <dbReference type="SAM" id="MobiDB-lite"/>
    </source>
</evidence>
<dbReference type="CDD" id="cd07067">
    <property type="entry name" value="HP_PGM_like"/>
    <property type="match status" value="1"/>
</dbReference>
<proteinExistence type="predicted"/>
<dbReference type="InterPro" id="IPR013078">
    <property type="entry name" value="His_Pase_superF_clade-1"/>
</dbReference>
<protein>
    <recommendedName>
        <fullName evidence="3">Histidine phosphatase family protein</fullName>
    </recommendedName>
</protein>
<dbReference type="InterPro" id="IPR050275">
    <property type="entry name" value="PGM_Phosphatase"/>
</dbReference>
<dbReference type="InterPro" id="IPR029033">
    <property type="entry name" value="His_PPase_superfam"/>
</dbReference>
<dbReference type="SMART" id="SM00855">
    <property type="entry name" value="PGAM"/>
    <property type="match status" value="1"/>
</dbReference>
<dbReference type="PANTHER" id="PTHR48100">
    <property type="entry name" value="BROAD-SPECIFICITY PHOSPHATASE YOR283W-RELATED"/>
    <property type="match status" value="1"/>
</dbReference>
<feature type="region of interest" description="Disordered" evidence="1">
    <location>
        <begin position="9"/>
        <end position="28"/>
    </location>
</feature>
<feature type="compositionally biased region" description="Basic and acidic residues" evidence="1">
    <location>
        <begin position="14"/>
        <end position="28"/>
    </location>
</feature>
<dbReference type="GO" id="GO:0016791">
    <property type="term" value="F:phosphatase activity"/>
    <property type="evidence" value="ECO:0007669"/>
    <property type="project" value="TreeGrafter"/>
</dbReference>
<name>A0A381XU07_9ZZZZ</name>
<accession>A0A381XU07</accession>
<dbReference type="Pfam" id="PF00300">
    <property type="entry name" value="His_Phos_1"/>
    <property type="match status" value="1"/>
</dbReference>
<organism evidence="2">
    <name type="scientific">marine metagenome</name>
    <dbReference type="NCBI Taxonomy" id="408172"/>
    <lineage>
        <taxon>unclassified sequences</taxon>
        <taxon>metagenomes</taxon>
        <taxon>ecological metagenomes</taxon>
    </lineage>
</organism>
<reference evidence="2" key="1">
    <citation type="submission" date="2018-05" db="EMBL/GenBank/DDBJ databases">
        <authorList>
            <person name="Lanie J.A."/>
            <person name="Ng W.-L."/>
            <person name="Kazmierczak K.M."/>
            <person name="Andrzejewski T.M."/>
            <person name="Davidsen T.M."/>
            <person name="Wayne K.J."/>
            <person name="Tettelin H."/>
            <person name="Glass J.I."/>
            <person name="Rusch D."/>
            <person name="Podicherti R."/>
            <person name="Tsui H.-C.T."/>
            <person name="Winkler M.E."/>
        </authorList>
    </citation>
    <scope>NUCLEOTIDE SEQUENCE</scope>
</reference>